<evidence type="ECO:0008006" key="9">
    <source>
        <dbReference type="Google" id="ProtNLM"/>
    </source>
</evidence>
<evidence type="ECO:0000256" key="1">
    <source>
        <dbReference type="ARBA" id="ARBA00004141"/>
    </source>
</evidence>
<comment type="caution">
    <text evidence="7">The sequence shown here is derived from an EMBL/GenBank/DDBJ whole genome shotgun (WGS) entry which is preliminary data.</text>
</comment>
<feature type="transmembrane region" description="Helical" evidence="6">
    <location>
        <begin position="300"/>
        <end position="317"/>
    </location>
</feature>
<feature type="transmembrane region" description="Helical" evidence="6">
    <location>
        <begin position="218"/>
        <end position="237"/>
    </location>
</feature>
<feature type="transmembrane region" description="Helical" evidence="6">
    <location>
        <begin position="177"/>
        <end position="198"/>
    </location>
</feature>
<protein>
    <recommendedName>
        <fullName evidence="9">Integral membrane protein</fullName>
    </recommendedName>
</protein>
<dbReference type="InterPro" id="IPR037185">
    <property type="entry name" value="EmrE-like"/>
</dbReference>
<evidence type="ECO:0000256" key="5">
    <source>
        <dbReference type="ARBA" id="ARBA00023136"/>
    </source>
</evidence>
<accession>A0ABR2JXH1</accession>
<feature type="transmembrane region" description="Helical" evidence="6">
    <location>
        <begin position="117"/>
        <end position="136"/>
    </location>
</feature>
<dbReference type="SUPFAM" id="SSF103481">
    <property type="entry name" value="Multidrug resistance efflux transporter EmrE"/>
    <property type="match status" value="1"/>
</dbReference>
<dbReference type="PANTHER" id="PTHR13146:SF7">
    <property type="entry name" value="INTEGRAL MEMBRANE PROTEIN DUF6 DOMAIN CONTAINING PROTEIN"/>
    <property type="match status" value="1"/>
</dbReference>
<evidence type="ECO:0000256" key="6">
    <source>
        <dbReference type="SAM" id="Phobius"/>
    </source>
</evidence>
<feature type="transmembrane region" description="Helical" evidence="6">
    <location>
        <begin position="12"/>
        <end position="30"/>
    </location>
</feature>
<dbReference type="InterPro" id="IPR013657">
    <property type="entry name" value="SCL35B1-4/HUT1"/>
</dbReference>
<keyword evidence="4 6" id="KW-1133">Transmembrane helix</keyword>
<organism evidence="7 8">
    <name type="scientific">Tritrichomonas musculus</name>
    <dbReference type="NCBI Taxonomy" id="1915356"/>
    <lineage>
        <taxon>Eukaryota</taxon>
        <taxon>Metamonada</taxon>
        <taxon>Parabasalia</taxon>
        <taxon>Tritrichomonadida</taxon>
        <taxon>Tritrichomonadidae</taxon>
        <taxon>Tritrichomonas</taxon>
    </lineage>
</organism>
<feature type="transmembrane region" description="Helical" evidence="6">
    <location>
        <begin position="50"/>
        <end position="68"/>
    </location>
</feature>
<evidence type="ECO:0000256" key="4">
    <source>
        <dbReference type="ARBA" id="ARBA00022989"/>
    </source>
</evidence>
<evidence type="ECO:0000256" key="3">
    <source>
        <dbReference type="ARBA" id="ARBA00022692"/>
    </source>
</evidence>
<dbReference type="Pfam" id="PF08449">
    <property type="entry name" value="UAA"/>
    <property type="match status" value="1"/>
</dbReference>
<evidence type="ECO:0000313" key="7">
    <source>
        <dbReference type="EMBL" id="KAK8883567.1"/>
    </source>
</evidence>
<evidence type="ECO:0000313" key="8">
    <source>
        <dbReference type="Proteomes" id="UP001470230"/>
    </source>
</evidence>
<feature type="transmembrane region" description="Helical" evidence="6">
    <location>
        <begin position="257"/>
        <end position="279"/>
    </location>
</feature>
<dbReference type="EMBL" id="JAPFFF010000008">
    <property type="protein sequence ID" value="KAK8883567.1"/>
    <property type="molecule type" value="Genomic_DNA"/>
</dbReference>
<keyword evidence="3 6" id="KW-0812">Transmembrane</keyword>
<feature type="transmembrane region" description="Helical" evidence="6">
    <location>
        <begin position="143"/>
        <end position="165"/>
    </location>
</feature>
<gene>
    <name evidence="7" type="ORF">M9Y10_042661</name>
</gene>
<dbReference type="Proteomes" id="UP001470230">
    <property type="component" value="Unassembled WGS sequence"/>
</dbReference>
<sequence>MGSASFLKKTITLIVFFTTGSFAAVLTNIIYNLKAKGFHNVMKPFQRPWFQGWIMFLGMSLLIFDTRIIRTCKCLPYKIGGTVQGWGLFRVISIPALCDLLATVFQNIAFLYLKPSIWQMMRGSILLFTALFAIFYRHNRLGLVDWLGVIITIIGITIVGISSIFGDSDESENLQNVSVKMQILGLFLIIIAQGLQAFQTIVEEELLHDVDATESEIVSYEGLWGLFFSTFIAMPIANLTPEAAGDGIYENSLESFYMISSSWQIIIAEFFYLFIVVCYNQTGMMITEFSTAIHRNIYEALRSMAVWAVSVFFYYVFPSLGAGEGLNWMSLVQLLGFSVSILGSFIYNRVIKIPCWEKDNVNTNPLIPNENISDNTNI</sequence>
<keyword evidence="2" id="KW-0813">Transport</keyword>
<comment type="subcellular location">
    <subcellularLocation>
        <location evidence="1">Membrane</location>
        <topology evidence="1">Multi-pass membrane protein</topology>
    </subcellularLocation>
</comment>
<keyword evidence="5 6" id="KW-0472">Membrane</keyword>
<dbReference type="PANTHER" id="PTHR13146">
    <property type="match status" value="1"/>
</dbReference>
<evidence type="ECO:0000256" key="2">
    <source>
        <dbReference type="ARBA" id="ARBA00022448"/>
    </source>
</evidence>
<keyword evidence="8" id="KW-1185">Reference proteome</keyword>
<name>A0ABR2JXH1_9EUKA</name>
<reference evidence="7 8" key="1">
    <citation type="submission" date="2024-04" db="EMBL/GenBank/DDBJ databases">
        <title>Tritrichomonas musculus Genome.</title>
        <authorList>
            <person name="Alves-Ferreira E."/>
            <person name="Grigg M."/>
            <person name="Lorenzi H."/>
            <person name="Galac M."/>
        </authorList>
    </citation>
    <scope>NUCLEOTIDE SEQUENCE [LARGE SCALE GENOMIC DNA]</scope>
    <source>
        <strain evidence="7 8">EAF2021</strain>
    </source>
</reference>
<feature type="transmembrane region" description="Helical" evidence="6">
    <location>
        <begin position="329"/>
        <end position="348"/>
    </location>
</feature>
<proteinExistence type="predicted"/>
<feature type="transmembrane region" description="Helical" evidence="6">
    <location>
        <begin position="88"/>
        <end position="111"/>
    </location>
</feature>